<evidence type="ECO:0000259" key="1">
    <source>
        <dbReference type="Pfam" id="PF01408"/>
    </source>
</evidence>
<dbReference type="InterPro" id="IPR052515">
    <property type="entry name" value="Gfo/Idh/MocA_Oxidoreductase"/>
</dbReference>
<dbReference type="InterPro" id="IPR000683">
    <property type="entry name" value="Gfo/Idh/MocA-like_OxRdtase_N"/>
</dbReference>
<dbReference type="PANTHER" id="PTHR43249">
    <property type="entry name" value="UDP-N-ACETYL-2-AMINO-2-DEOXY-D-GLUCURONATE OXIDASE"/>
    <property type="match status" value="1"/>
</dbReference>
<keyword evidence="4" id="KW-1185">Reference proteome</keyword>
<dbReference type="Gene3D" id="3.40.50.720">
    <property type="entry name" value="NAD(P)-binding Rossmann-like Domain"/>
    <property type="match status" value="1"/>
</dbReference>
<proteinExistence type="predicted"/>
<dbReference type="Gene3D" id="3.30.360.10">
    <property type="entry name" value="Dihydrodipicolinate Reductase, domain 2"/>
    <property type="match status" value="1"/>
</dbReference>
<dbReference type="SUPFAM" id="SSF51735">
    <property type="entry name" value="NAD(P)-binding Rossmann-fold domains"/>
    <property type="match status" value="1"/>
</dbReference>
<accession>A0A6N9YPW7</accession>
<dbReference type="InterPro" id="IPR036291">
    <property type="entry name" value="NAD(P)-bd_dom_sf"/>
</dbReference>
<gene>
    <name evidence="3" type="ORF">G1H11_17480</name>
</gene>
<reference evidence="3 4" key="1">
    <citation type="submission" date="2020-02" db="EMBL/GenBank/DDBJ databases">
        <authorList>
            <person name="Li X.-J."/>
            <person name="Feng X.-M."/>
        </authorList>
    </citation>
    <scope>NUCLEOTIDE SEQUENCE [LARGE SCALE GENOMIC DNA]</scope>
    <source>
        <strain evidence="3 4">CGMCC 4.7225</strain>
    </source>
</reference>
<dbReference type="Proteomes" id="UP000469185">
    <property type="component" value="Unassembled WGS sequence"/>
</dbReference>
<dbReference type="Pfam" id="PF01408">
    <property type="entry name" value="GFO_IDH_MocA"/>
    <property type="match status" value="1"/>
</dbReference>
<dbReference type="AlphaFoldDB" id="A0A6N9YPW7"/>
<dbReference type="RefSeq" id="WP_163819870.1">
    <property type="nucleotide sequence ID" value="NZ_JAAGOB010000009.1"/>
</dbReference>
<dbReference type="PANTHER" id="PTHR43249:SF1">
    <property type="entry name" value="D-GLUCOSIDE 3-DEHYDROGENASE"/>
    <property type="match status" value="1"/>
</dbReference>
<evidence type="ECO:0000313" key="3">
    <source>
        <dbReference type="EMBL" id="NED97096.1"/>
    </source>
</evidence>
<dbReference type="EMBL" id="JAAGOB010000009">
    <property type="protein sequence ID" value="NED97096.1"/>
    <property type="molecule type" value="Genomic_DNA"/>
</dbReference>
<comment type="caution">
    <text evidence="3">The sequence shown here is derived from an EMBL/GenBank/DDBJ whole genome shotgun (WGS) entry which is preliminary data.</text>
</comment>
<feature type="domain" description="Gfo/Idh/MocA-like oxidoreductase N-terminal" evidence="1">
    <location>
        <begin position="2"/>
        <end position="122"/>
    </location>
</feature>
<organism evidence="3 4">
    <name type="scientific">Phytoactinopolyspora alkaliphila</name>
    <dbReference type="NCBI Taxonomy" id="1783498"/>
    <lineage>
        <taxon>Bacteria</taxon>
        <taxon>Bacillati</taxon>
        <taxon>Actinomycetota</taxon>
        <taxon>Actinomycetes</taxon>
        <taxon>Jiangellales</taxon>
        <taxon>Jiangellaceae</taxon>
        <taxon>Phytoactinopolyspora</taxon>
    </lineage>
</organism>
<dbReference type="InterPro" id="IPR055170">
    <property type="entry name" value="GFO_IDH_MocA-like_dom"/>
</dbReference>
<name>A0A6N9YPW7_9ACTN</name>
<dbReference type="Pfam" id="PF22725">
    <property type="entry name" value="GFO_IDH_MocA_C3"/>
    <property type="match status" value="1"/>
</dbReference>
<evidence type="ECO:0000259" key="2">
    <source>
        <dbReference type="Pfam" id="PF22725"/>
    </source>
</evidence>
<sequence length="391" mass="41883">MLRIGIIGTGGIAGSHIDGYLRFTQECEIVALSDVVPDKAASRRDEFGLAGARVYERAEDMLAAEDLNLVSITTPPATHAELTIAALRAGVDVLVEKPMAPSLEECDAMIAAAAAHARVLSVVAQNRFRNDMARLKAILESELVGPVSHAQFNSAWWRGIAYYDLAWRGTWASEGGGCTLNHAIHHLDLALWLLGTPRAVTAVLTNAAHENAEVEDLSVAVLQYERALAEVTSSVVHHGEEQAIVVHGRHARVSQPWKVVAEASMPNGFPAPGGDPERVAKIEALAAAHRPLEHVGHRGQIGDVLAAVRERCRPAVDGVHGRRAVELVTAIYAAGIERRTVDLPLAPDDPYYRTGTLVERAPHFFEKSTSVDELPGAIAVGSSADHAGRTS</sequence>
<dbReference type="SUPFAM" id="SSF55347">
    <property type="entry name" value="Glyceraldehyde-3-phosphate dehydrogenase-like, C-terminal domain"/>
    <property type="match status" value="1"/>
</dbReference>
<dbReference type="GO" id="GO:0000166">
    <property type="term" value="F:nucleotide binding"/>
    <property type="evidence" value="ECO:0007669"/>
    <property type="project" value="InterPro"/>
</dbReference>
<evidence type="ECO:0000313" key="4">
    <source>
        <dbReference type="Proteomes" id="UP000469185"/>
    </source>
</evidence>
<protein>
    <submittedName>
        <fullName evidence="3">Gfo/Idh/MocA family oxidoreductase</fullName>
    </submittedName>
</protein>
<feature type="domain" description="GFO/IDH/MocA-like oxidoreductase" evidence="2">
    <location>
        <begin position="133"/>
        <end position="253"/>
    </location>
</feature>